<dbReference type="Proteomes" id="UP000317494">
    <property type="component" value="Unassembled WGS sequence"/>
</dbReference>
<evidence type="ECO:0000259" key="3">
    <source>
        <dbReference type="Pfam" id="PF02114"/>
    </source>
</evidence>
<dbReference type="InterPro" id="IPR036249">
    <property type="entry name" value="Thioredoxin-like_sf"/>
</dbReference>
<gene>
    <name evidence="5" type="ORF">SeLEV6574_g00876</name>
    <name evidence="4" type="ORF">SeMB42_g03055</name>
</gene>
<comment type="similarity">
    <text evidence="1">Belongs to the phosducin family.</text>
</comment>
<dbReference type="SUPFAM" id="SSF52833">
    <property type="entry name" value="Thioredoxin-like"/>
    <property type="match status" value="1"/>
</dbReference>
<dbReference type="VEuPathDB" id="FungiDB:SeMB42_g03055"/>
<dbReference type="OrthoDB" id="10257948at2759"/>
<feature type="domain" description="Phosducin" evidence="3">
    <location>
        <begin position="22"/>
        <end position="151"/>
    </location>
</feature>
<dbReference type="EMBL" id="QEAM01000017">
    <property type="protein sequence ID" value="TPX50471.1"/>
    <property type="molecule type" value="Genomic_DNA"/>
</dbReference>
<evidence type="ECO:0000256" key="1">
    <source>
        <dbReference type="ARBA" id="ARBA00009686"/>
    </source>
</evidence>
<evidence type="ECO:0000313" key="5">
    <source>
        <dbReference type="EMBL" id="TPX50471.1"/>
    </source>
</evidence>
<keyword evidence="6" id="KW-1185">Reference proteome</keyword>
<dbReference type="AlphaFoldDB" id="A0A507D9V8"/>
<dbReference type="EMBL" id="QEAN01000103">
    <property type="protein sequence ID" value="TPX48266.1"/>
    <property type="molecule type" value="Genomic_DNA"/>
</dbReference>
<dbReference type="CDD" id="cd02989">
    <property type="entry name" value="Phd_like_TxnDC9"/>
    <property type="match status" value="1"/>
</dbReference>
<dbReference type="Gene3D" id="3.40.30.10">
    <property type="entry name" value="Glutaredoxin"/>
    <property type="match status" value="1"/>
</dbReference>
<proteinExistence type="inferred from homology"/>
<feature type="compositionally biased region" description="Acidic residues" evidence="2">
    <location>
        <begin position="196"/>
        <end position="205"/>
    </location>
</feature>
<dbReference type="Proteomes" id="UP000320475">
    <property type="component" value="Unassembled WGS sequence"/>
</dbReference>
<feature type="region of interest" description="Disordered" evidence="2">
    <location>
        <begin position="178"/>
        <end position="205"/>
    </location>
</feature>
<protein>
    <recommendedName>
        <fullName evidence="3">Phosducin domain-containing protein</fullName>
    </recommendedName>
</protein>
<dbReference type="Pfam" id="PF02114">
    <property type="entry name" value="Phosducin"/>
    <property type="match status" value="1"/>
</dbReference>
<evidence type="ECO:0000256" key="2">
    <source>
        <dbReference type="SAM" id="MobiDB-lite"/>
    </source>
</evidence>
<comment type="caution">
    <text evidence="4">The sequence shown here is derived from an EMBL/GenBank/DDBJ whole genome shotgun (WGS) entry which is preliminary data.</text>
</comment>
<organism evidence="4 6">
    <name type="scientific">Synchytrium endobioticum</name>
    <dbReference type="NCBI Taxonomy" id="286115"/>
    <lineage>
        <taxon>Eukaryota</taxon>
        <taxon>Fungi</taxon>
        <taxon>Fungi incertae sedis</taxon>
        <taxon>Chytridiomycota</taxon>
        <taxon>Chytridiomycota incertae sedis</taxon>
        <taxon>Chytridiomycetes</taxon>
        <taxon>Synchytriales</taxon>
        <taxon>Synchytriaceae</taxon>
        <taxon>Synchytrium</taxon>
    </lineage>
</organism>
<dbReference type="InterPro" id="IPR024253">
    <property type="entry name" value="Phosducin_thioredoxin-like_dom"/>
</dbReference>
<dbReference type="PANTHER" id="PTHR21148">
    <property type="entry name" value="THIOREDOXIN DOMAIN-CONTAINING PROTEIN 9"/>
    <property type="match status" value="1"/>
</dbReference>
<dbReference type="STRING" id="286115.A0A507D9V8"/>
<evidence type="ECO:0000313" key="4">
    <source>
        <dbReference type="EMBL" id="TPX48266.1"/>
    </source>
</evidence>
<accession>A0A507D9V8</accession>
<evidence type="ECO:0000313" key="6">
    <source>
        <dbReference type="Proteomes" id="UP000317494"/>
    </source>
</evidence>
<evidence type="ECO:0000313" key="7">
    <source>
        <dbReference type="Proteomes" id="UP000320475"/>
    </source>
</evidence>
<name>A0A507D9V8_9FUNG</name>
<sequence>MDASTDHPCIPAHVDDEEAIFAELERDDDHHLAVFREQRMELLKREAYKVQEMKASNHGTYEELPSDKEVLKVTTSTSLCIVHFFHDDFRRCQIMDKHLSILARKHFKTRFVKINVKNAAFLVDRLKVQILPCVICFVDGIATDRLVGFDELGMSDSFPTTILENRLAKSNVITTTESSGQPRKSILGFLDTRSSDDDDDDDDDD</sequence>
<reference evidence="6 7" key="1">
    <citation type="journal article" date="2019" name="Sci. Rep.">
        <title>Comparative genomics of chytrid fungi reveal insights into the obligate biotrophic and pathogenic lifestyle of Synchytrium endobioticum.</title>
        <authorList>
            <person name="van de Vossenberg B.T.L.H."/>
            <person name="Warris S."/>
            <person name="Nguyen H.D.T."/>
            <person name="van Gent-Pelzer M.P.E."/>
            <person name="Joly D.L."/>
            <person name="van de Geest H.C."/>
            <person name="Bonants P.J.M."/>
            <person name="Smith D.S."/>
            <person name="Levesque C.A."/>
            <person name="van der Lee T.A.J."/>
        </authorList>
    </citation>
    <scope>NUCLEOTIDE SEQUENCE [LARGE SCALE GENOMIC DNA]</scope>
    <source>
        <strain evidence="5 7">LEV6574</strain>
        <strain evidence="4 6">MB42</strain>
    </source>
</reference>